<organism evidence="1 2">
    <name type="scientific">Francisella uliginis</name>
    <dbReference type="NCBI Taxonomy" id="573570"/>
    <lineage>
        <taxon>Bacteria</taxon>
        <taxon>Pseudomonadati</taxon>
        <taxon>Pseudomonadota</taxon>
        <taxon>Gammaproteobacteria</taxon>
        <taxon>Thiotrichales</taxon>
        <taxon>Francisellaceae</taxon>
        <taxon>Francisella</taxon>
    </lineage>
</organism>
<name>A0A1L4BVE7_9GAMM</name>
<protein>
    <submittedName>
        <fullName evidence="1">Uncharacterized protein</fullName>
    </submittedName>
</protein>
<reference evidence="1 2" key="1">
    <citation type="journal article" date="2016" name="Appl. Environ. Microbiol.">
        <title>Whole genome relationships among Francisella bacteria of diverse origin define new species and provide specific regions for detection.</title>
        <authorList>
            <person name="Challacombe J.F."/>
            <person name="Petersen J.M."/>
            <person name="Gallegos-Graves V."/>
            <person name="Hodge D."/>
            <person name="Pillai S."/>
            <person name="Kuske C.R."/>
        </authorList>
    </citation>
    <scope>NUCLEOTIDE SEQUENCE [LARGE SCALE GENOMIC DNA]</scope>
    <source>
        <strain evidence="2">TX07-7310</strain>
    </source>
</reference>
<evidence type="ECO:0000313" key="1">
    <source>
        <dbReference type="EMBL" id="API87819.1"/>
    </source>
</evidence>
<dbReference type="RefSeq" id="WP_072713584.1">
    <property type="nucleotide sequence ID" value="NZ_CP016796.1"/>
</dbReference>
<sequence>MKKQIFIYTAIVASISLGYSSDLKGSDYISTKTGTTYTYQRVEANDNDNFLIETKIKDCNSDKTLCKYVSKIKHPTKKSFDESESDYSYDIKKDGAVYIKYPNSEKETLLLPANIVFNKVRNDNGTNATGKFKNSYEFTKQIPEINVNGTSYKNCIELETKTSIKIDNKPIDTISHEIYCKGIGLVKENFKETHGYNSPIVYKSILSSIKKS</sequence>
<dbReference type="EMBL" id="CP016796">
    <property type="protein sequence ID" value="API87819.1"/>
    <property type="molecule type" value="Genomic_DNA"/>
</dbReference>
<dbReference type="OrthoDB" id="5604304at2"/>
<evidence type="ECO:0000313" key="2">
    <source>
        <dbReference type="Proteomes" id="UP000184222"/>
    </source>
</evidence>
<accession>A0A1L4BVE7</accession>
<gene>
    <name evidence="1" type="ORF">F7310_09665</name>
</gene>
<dbReference type="Proteomes" id="UP000184222">
    <property type="component" value="Chromosome"/>
</dbReference>
<proteinExistence type="predicted"/>
<dbReference type="AlphaFoldDB" id="A0A1L4BVE7"/>
<keyword evidence="2" id="KW-1185">Reference proteome</keyword>
<dbReference type="KEGG" id="frx:F7310_09665"/>